<organism evidence="1 2">
    <name type="scientific">Henosepilachna vigintioctopunctata</name>
    <dbReference type="NCBI Taxonomy" id="420089"/>
    <lineage>
        <taxon>Eukaryota</taxon>
        <taxon>Metazoa</taxon>
        <taxon>Ecdysozoa</taxon>
        <taxon>Arthropoda</taxon>
        <taxon>Hexapoda</taxon>
        <taxon>Insecta</taxon>
        <taxon>Pterygota</taxon>
        <taxon>Neoptera</taxon>
        <taxon>Endopterygota</taxon>
        <taxon>Coleoptera</taxon>
        <taxon>Polyphaga</taxon>
        <taxon>Cucujiformia</taxon>
        <taxon>Coccinelloidea</taxon>
        <taxon>Coccinellidae</taxon>
        <taxon>Epilachninae</taxon>
        <taxon>Epilachnini</taxon>
        <taxon>Henosepilachna</taxon>
    </lineage>
</organism>
<keyword evidence="2" id="KW-1185">Reference proteome</keyword>
<evidence type="ECO:0000313" key="2">
    <source>
        <dbReference type="Proteomes" id="UP001431783"/>
    </source>
</evidence>
<comment type="caution">
    <text evidence="1">The sequence shown here is derived from an EMBL/GenBank/DDBJ whole genome shotgun (WGS) entry which is preliminary data.</text>
</comment>
<name>A0AAW1TY83_9CUCU</name>
<dbReference type="AlphaFoldDB" id="A0AAW1TY83"/>
<sequence>MLINDTVKIINRLGREVNEIIKKLETLLPNKLLTLSIERQESNYETLFTEVKKRHKNRIEKPIANSRRKTSYATDVLSLGPNVSIPLNGVDDIIRLWQY</sequence>
<evidence type="ECO:0000313" key="1">
    <source>
        <dbReference type="EMBL" id="KAK9872099.1"/>
    </source>
</evidence>
<reference evidence="1 2" key="1">
    <citation type="submission" date="2023-03" db="EMBL/GenBank/DDBJ databases">
        <title>Genome insight into feeding habits of ladybird beetles.</title>
        <authorList>
            <person name="Li H.-S."/>
            <person name="Huang Y.-H."/>
            <person name="Pang H."/>
        </authorList>
    </citation>
    <scope>NUCLEOTIDE SEQUENCE [LARGE SCALE GENOMIC DNA]</scope>
    <source>
        <strain evidence="1">SYSU_2023b</strain>
        <tissue evidence="1">Whole body</tissue>
    </source>
</reference>
<dbReference type="EMBL" id="JARQZJ010000009">
    <property type="protein sequence ID" value="KAK9872099.1"/>
    <property type="molecule type" value="Genomic_DNA"/>
</dbReference>
<protein>
    <submittedName>
        <fullName evidence="1">Uncharacterized protein</fullName>
    </submittedName>
</protein>
<gene>
    <name evidence="1" type="ORF">WA026_016144</name>
</gene>
<proteinExistence type="predicted"/>
<dbReference type="Proteomes" id="UP001431783">
    <property type="component" value="Unassembled WGS sequence"/>
</dbReference>
<accession>A0AAW1TY83</accession>